<keyword evidence="1" id="KW-0479">Metal-binding</keyword>
<dbReference type="InterPro" id="IPR014937">
    <property type="entry name" value="DUF1810"/>
</dbReference>
<dbReference type="InterPro" id="IPR050792">
    <property type="entry name" value="ADP-ribosylglycohydrolase"/>
</dbReference>
<name>A0A4S2AJU8_9BACE</name>
<dbReference type="SUPFAM" id="SSF140736">
    <property type="entry name" value="Rv1873-like"/>
    <property type="match status" value="1"/>
</dbReference>
<organism evidence="2 3">
    <name type="scientific">Bacteroides acidifaciens</name>
    <dbReference type="NCBI Taxonomy" id="85831"/>
    <lineage>
        <taxon>Bacteria</taxon>
        <taxon>Pseudomonadati</taxon>
        <taxon>Bacteroidota</taxon>
        <taxon>Bacteroidia</taxon>
        <taxon>Bacteroidales</taxon>
        <taxon>Bacteroidaceae</taxon>
        <taxon>Bacteroides</taxon>
    </lineage>
</organism>
<dbReference type="InterPro" id="IPR036287">
    <property type="entry name" value="Rv1873-like_sf"/>
</dbReference>
<feature type="binding site" evidence="1">
    <location>
        <position position="183"/>
    </location>
    <ligand>
        <name>Mg(2+)</name>
        <dbReference type="ChEBI" id="CHEBI:18420"/>
        <label>1</label>
    </ligand>
</feature>
<proteinExistence type="predicted"/>
<dbReference type="GO" id="GO:0046872">
    <property type="term" value="F:metal ion binding"/>
    <property type="evidence" value="ECO:0007669"/>
    <property type="project" value="UniProtKB-KW"/>
</dbReference>
<protein>
    <submittedName>
        <fullName evidence="2">DUF1810 family protein</fullName>
    </submittedName>
</protein>
<dbReference type="InterPro" id="IPR036705">
    <property type="entry name" value="Ribosyl_crysJ1_sf"/>
</dbReference>
<dbReference type="Gene3D" id="1.10.4080.10">
    <property type="entry name" value="ADP-ribosylation/Crystallin J1"/>
    <property type="match status" value="1"/>
</dbReference>
<dbReference type="RefSeq" id="WP_136014704.1">
    <property type="nucleotide sequence ID" value="NZ_CAJTFZ010000055.1"/>
</dbReference>
<dbReference type="Proteomes" id="UP000305751">
    <property type="component" value="Unassembled WGS sequence"/>
</dbReference>
<feature type="binding site" evidence="1">
    <location>
        <position position="181"/>
    </location>
    <ligand>
        <name>Mg(2+)</name>
        <dbReference type="ChEBI" id="CHEBI:18420"/>
        <label>1</label>
    </ligand>
</feature>
<evidence type="ECO:0000256" key="1">
    <source>
        <dbReference type="PIRSR" id="PIRSR605502-1"/>
    </source>
</evidence>
<dbReference type="PANTHER" id="PTHR16222">
    <property type="entry name" value="ADP-RIBOSYLGLYCOHYDROLASE"/>
    <property type="match status" value="1"/>
</dbReference>
<feature type="binding site" evidence="1">
    <location>
        <position position="355"/>
    </location>
    <ligand>
        <name>Mg(2+)</name>
        <dbReference type="ChEBI" id="CHEBI:18420"/>
        <label>1</label>
    </ligand>
</feature>
<evidence type="ECO:0000313" key="2">
    <source>
        <dbReference type="EMBL" id="TGY00922.1"/>
    </source>
</evidence>
<feature type="binding site" evidence="1">
    <location>
        <position position="357"/>
    </location>
    <ligand>
        <name>Mg(2+)</name>
        <dbReference type="ChEBI" id="CHEBI:18420"/>
        <label>1</label>
    </ligand>
</feature>
<sequence length="411" mass="46352">MEVSQKQKSHNLERFVDAQERMYEIALAEVKSGKKVSHWIWYIFPQLKGLGMSGNSHYYGIDDINEARAYLEHPILGTRLREITSVYLKISGKNTFGYLDAMKVRSCMTLFNEVSEDDLFKKVIDRYYRGCFDEKTLTILGKLYIKFLCGAVAGDIIGSVYEWNATKKTDFYLFTPFSKYTDDTVMTVANADWLNTGDSLLGIMQDYGNRFPHAGYGGGFRSWLREDDPKPYNSFGNGSAMRVSPVGWAFNTLEETLEAAKISAEITHNHPEGIKGAQAIAACIFMARTGKNKEEIKNYIENTFGYNLNRTCDDIRPTYQFDVTCQGSVPESIIAFLESTDFENAVRLAVSLGGDADTMGAITGGIAEAYYGGVPEHISKEVLKRLPNEFIDVMSRFYQKFMKNSNDALHC</sequence>
<keyword evidence="3" id="KW-1185">Reference proteome</keyword>
<dbReference type="PANTHER" id="PTHR16222:SF12">
    <property type="entry name" value="ADP-RIBOSYLGLYCOHYDROLASE-RELATED"/>
    <property type="match status" value="1"/>
</dbReference>
<accession>A0A4S2AJU8</accession>
<dbReference type="Gene3D" id="1.25.40.380">
    <property type="entry name" value="Protein of unknown function DUF1810"/>
    <property type="match status" value="1"/>
</dbReference>
<dbReference type="AlphaFoldDB" id="A0A4S2AJU8"/>
<evidence type="ECO:0000313" key="3">
    <source>
        <dbReference type="Proteomes" id="UP000305751"/>
    </source>
</evidence>
<reference evidence="2 3" key="1">
    <citation type="submission" date="2019-04" db="EMBL/GenBank/DDBJ databases">
        <title>Microbes associate with the intestines of laboratory mice.</title>
        <authorList>
            <person name="Navarre W."/>
            <person name="Wong E."/>
            <person name="Huang K."/>
            <person name="Tropini C."/>
            <person name="Ng K."/>
            <person name="Yu B."/>
        </authorList>
    </citation>
    <scope>NUCLEOTIDE SEQUENCE [LARGE SCALE GENOMIC DNA]</scope>
    <source>
        <strain evidence="2 3">NM70_E10</strain>
    </source>
</reference>
<dbReference type="Pfam" id="PF03747">
    <property type="entry name" value="ADP_ribosyl_GH"/>
    <property type="match status" value="1"/>
</dbReference>
<feature type="binding site" evidence="1">
    <location>
        <position position="182"/>
    </location>
    <ligand>
        <name>Mg(2+)</name>
        <dbReference type="ChEBI" id="CHEBI:18420"/>
        <label>1</label>
    </ligand>
</feature>
<feature type="binding site" evidence="1">
    <location>
        <position position="358"/>
    </location>
    <ligand>
        <name>Mg(2+)</name>
        <dbReference type="ChEBI" id="CHEBI:18420"/>
        <label>1</label>
    </ligand>
</feature>
<comment type="caution">
    <text evidence="2">The sequence shown here is derived from an EMBL/GenBank/DDBJ whole genome shotgun (WGS) entry which is preliminary data.</text>
</comment>
<dbReference type="InterPro" id="IPR005502">
    <property type="entry name" value="Ribosyl_crysJ1"/>
</dbReference>
<dbReference type="EMBL" id="SRZA01000052">
    <property type="protein sequence ID" value="TGY00922.1"/>
    <property type="molecule type" value="Genomic_DNA"/>
</dbReference>
<keyword evidence="1" id="KW-0460">Magnesium</keyword>
<dbReference type="Pfam" id="PF08837">
    <property type="entry name" value="DUF1810"/>
    <property type="match status" value="1"/>
</dbReference>
<gene>
    <name evidence="2" type="ORF">E5356_14470</name>
</gene>
<comment type="cofactor">
    <cofactor evidence="1">
        <name>Mg(2+)</name>
        <dbReference type="ChEBI" id="CHEBI:18420"/>
    </cofactor>
    <text evidence="1">Binds 2 magnesium ions per subunit.</text>
</comment>
<dbReference type="SUPFAM" id="SSF101478">
    <property type="entry name" value="ADP-ribosylglycohydrolase"/>
    <property type="match status" value="1"/>
</dbReference>